<keyword evidence="1" id="KW-1133">Transmembrane helix</keyword>
<evidence type="ECO:0000256" key="1">
    <source>
        <dbReference type="SAM" id="Phobius"/>
    </source>
</evidence>
<name>A0A1Y2PEI5_9FLAO</name>
<accession>A0A1Y2PEI5</accession>
<feature type="transmembrane region" description="Helical" evidence="1">
    <location>
        <begin position="116"/>
        <end position="136"/>
    </location>
</feature>
<reference evidence="2 3" key="1">
    <citation type="submission" date="2015-03" db="EMBL/GenBank/DDBJ databases">
        <title>Genome sequence of Tenacibaculum sp. S2-2, isolated from intestinal microbiota of sea cucumber, Apostichopus japonicas.</title>
        <authorList>
            <person name="Shao Z."/>
            <person name="Wang L."/>
            <person name="Li X."/>
        </authorList>
    </citation>
    <scope>NUCLEOTIDE SEQUENCE [LARGE SCALE GENOMIC DNA]</scope>
    <source>
        <strain evidence="2 3">S2-2</strain>
    </source>
</reference>
<organism evidence="2 3">
    <name type="scientific">Tenacibaculum holothuriorum</name>
    <dbReference type="NCBI Taxonomy" id="1635173"/>
    <lineage>
        <taxon>Bacteria</taxon>
        <taxon>Pseudomonadati</taxon>
        <taxon>Bacteroidota</taxon>
        <taxon>Flavobacteriia</taxon>
        <taxon>Flavobacteriales</taxon>
        <taxon>Flavobacteriaceae</taxon>
        <taxon>Tenacibaculum</taxon>
    </lineage>
</organism>
<dbReference type="InParanoid" id="A0A1Y2PEI5"/>
<dbReference type="STRING" id="1635173.WH52_04380"/>
<sequence>MKLNDQQIQDLYSFTRQHYVEHYDVQTELVDHLANDIEQIWERFPALTFEQARDKSFKKFGVFGFMNVVEEKQKQMNKKYFKLILSFVKEWFKLPKIAVTIMLFVIFYQLQEFSQAYNLYMAVYFTIIFIELFKIYQFKKKIKDKTSKTGKKWMLEDIMMAQGIGSVVLIMFYAFEFSLPNNKELIEMSELRRFFVSLMVVLTILVSYITLIVIPQKSEELLEKHYPEYKLIAN</sequence>
<evidence type="ECO:0000313" key="3">
    <source>
        <dbReference type="Proteomes" id="UP000194221"/>
    </source>
</evidence>
<gene>
    <name evidence="2" type="ORF">WH52_04380</name>
</gene>
<keyword evidence="1" id="KW-0472">Membrane</keyword>
<dbReference type="EMBL" id="LAPZ01000002">
    <property type="protein sequence ID" value="OSY88906.1"/>
    <property type="molecule type" value="Genomic_DNA"/>
</dbReference>
<dbReference type="AlphaFoldDB" id="A0A1Y2PEI5"/>
<evidence type="ECO:0000313" key="2">
    <source>
        <dbReference type="EMBL" id="OSY88906.1"/>
    </source>
</evidence>
<comment type="caution">
    <text evidence="2">The sequence shown here is derived from an EMBL/GenBank/DDBJ whole genome shotgun (WGS) entry which is preliminary data.</text>
</comment>
<dbReference type="OrthoDB" id="662673at2"/>
<dbReference type="Proteomes" id="UP000194221">
    <property type="component" value="Unassembled WGS sequence"/>
</dbReference>
<keyword evidence="3" id="KW-1185">Reference proteome</keyword>
<keyword evidence="1" id="KW-0812">Transmembrane</keyword>
<proteinExistence type="predicted"/>
<protein>
    <submittedName>
        <fullName evidence="2">Uncharacterized protein</fullName>
    </submittedName>
</protein>
<feature type="transmembrane region" description="Helical" evidence="1">
    <location>
        <begin position="91"/>
        <end position="110"/>
    </location>
</feature>
<feature type="transmembrane region" description="Helical" evidence="1">
    <location>
        <begin position="157"/>
        <end position="175"/>
    </location>
</feature>
<dbReference type="RefSeq" id="WP_086029715.1">
    <property type="nucleotide sequence ID" value="NZ_LAPZ01000002.1"/>
</dbReference>
<feature type="transmembrane region" description="Helical" evidence="1">
    <location>
        <begin position="195"/>
        <end position="214"/>
    </location>
</feature>